<evidence type="ECO:0000259" key="2">
    <source>
        <dbReference type="Pfam" id="PF25431"/>
    </source>
</evidence>
<dbReference type="SUPFAM" id="SSF53098">
    <property type="entry name" value="Ribonuclease H-like"/>
    <property type="match status" value="1"/>
</dbReference>
<keyword evidence="4" id="KW-1185">Reference proteome</keyword>
<dbReference type="PANTHER" id="PTHR46880:SF5">
    <property type="entry name" value="DUF4371 DOMAIN-CONTAINING PROTEIN"/>
    <property type="match status" value="1"/>
</dbReference>
<comment type="caution">
    <text evidence="3">The sequence shown here is derived from an EMBL/GenBank/DDBJ whole genome shotgun (WGS) entry which is preliminary data.</text>
</comment>
<feature type="region of interest" description="Disordered" evidence="1">
    <location>
        <begin position="757"/>
        <end position="793"/>
    </location>
</feature>
<sequence>FFTPRTSSGGGKRSNASSNSDNNNDNKKDEDEPPPKRSLKSTSSEAIGARCASSKKSSVSSEDVESIINDLFTEDQKKVLHHYHRCRERNCPGLRTDKKQRLSSKKDKFQHEWLFEANVFCEKTGLRWLVFVEGEGMYCLICKKYKCTNQQNKSDIFNEKPSVRYKTTAINEHAQSQKHSAAISCEMMNRVSVFQKELDERQKVNDDILYKVFYSIYWLAKEGIANRKAAGLFTLLEKLGVSDLKYFDHRSPASVREMFSTLGCALKEKVVKRAKTAGCFGLLVDDVSDISVMEQMITFIQFYDEDSSEVTVEFLSVDNLLEKNDSANATAMFETITSNLQACTLSTKKLIGLATDGASVMVGRKNGLAAKLKEVNHRLVSVHCICHNLALACTDAKDDANLKFIKEVETVVTQLWKLFENSPKRLACYLKVQQQMENLKLSNESRKMVTKKLKKACDTRWLSFNSAVQSLYTDLVAVVQTLKQLKQDPNQPAAYGLLKKINKVKFIGVVYILKWILPILATLSKSFQKGAINYASIKPSIDHSKDKLNQVKSREEAIKQLKKDLSSGGRLETLELVCTESNVKELQGLLQKYIKALVKNIDKRFKSSLPVLSAFSAFDPMLIPNRQNEFKTEWKKLKYDLLSWKEHIPKDTVEGKKGTPTEWSLKRVMAMKSTFGQFYPRSVQVAEAALAIPVSNAWPERGASQLKLIKSRIRSQIKNDLLASLLHITINGPVPHTEACDSLVSKAVDMWKTAKKRRKLPYHKPSTQREPNSETEAATPSTVVEDMGTQTDATSTTELQNIREEYKEVLHVLCLDDMVEEELDSLEAFAKSLESDDSGDSGVDE</sequence>
<dbReference type="InterPro" id="IPR057456">
    <property type="entry name" value="Znf_C17orf113"/>
</dbReference>
<feature type="region of interest" description="Disordered" evidence="1">
    <location>
        <begin position="1"/>
        <end position="54"/>
    </location>
</feature>
<feature type="compositionally biased region" description="Polar residues" evidence="1">
    <location>
        <begin position="768"/>
        <end position="793"/>
    </location>
</feature>
<proteinExistence type="predicted"/>
<evidence type="ECO:0000256" key="1">
    <source>
        <dbReference type="SAM" id="MobiDB-lite"/>
    </source>
</evidence>
<feature type="non-terminal residue" evidence="3">
    <location>
        <position position="1"/>
    </location>
</feature>
<feature type="domain" description="C17orf113 probable zinc finger" evidence="2">
    <location>
        <begin position="128"/>
        <end position="184"/>
    </location>
</feature>
<protein>
    <recommendedName>
        <fullName evidence="2">C17orf113 probable zinc finger domain-containing protein</fullName>
    </recommendedName>
</protein>
<gene>
    <name evidence="3" type="ORF">PEVE_00001771</name>
</gene>
<evidence type="ECO:0000313" key="4">
    <source>
        <dbReference type="Proteomes" id="UP001159427"/>
    </source>
</evidence>
<reference evidence="3 4" key="1">
    <citation type="submission" date="2022-05" db="EMBL/GenBank/DDBJ databases">
        <authorList>
            <consortium name="Genoscope - CEA"/>
            <person name="William W."/>
        </authorList>
    </citation>
    <scope>NUCLEOTIDE SEQUENCE [LARGE SCALE GENOMIC DNA]</scope>
</reference>
<dbReference type="PANTHER" id="PTHR46880">
    <property type="entry name" value="RAS-ASSOCIATING DOMAIN-CONTAINING PROTEIN"/>
    <property type="match status" value="1"/>
</dbReference>
<accession>A0ABN8LKT5</accession>
<feature type="compositionally biased region" description="Basic and acidic residues" evidence="1">
    <location>
        <begin position="24"/>
        <end position="35"/>
    </location>
</feature>
<name>A0ABN8LKT5_9CNID</name>
<feature type="compositionally biased region" description="Low complexity" evidence="1">
    <location>
        <begin position="13"/>
        <end position="23"/>
    </location>
</feature>
<evidence type="ECO:0000313" key="3">
    <source>
        <dbReference type="EMBL" id="CAH3014565.1"/>
    </source>
</evidence>
<dbReference type="InterPro" id="IPR012337">
    <property type="entry name" value="RNaseH-like_sf"/>
</dbReference>
<dbReference type="EMBL" id="CALNXI010000011">
    <property type="protein sequence ID" value="CAH3014565.1"/>
    <property type="molecule type" value="Genomic_DNA"/>
</dbReference>
<dbReference type="Pfam" id="PF25431">
    <property type="entry name" value="zf-C17orf113"/>
    <property type="match status" value="1"/>
</dbReference>
<dbReference type="Proteomes" id="UP001159427">
    <property type="component" value="Unassembled WGS sequence"/>
</dbReference>
<organism evidence="3 4">
    <name type="scientific">Porites evermanni</name>
    <dbReference type="NCBI Taxonomy" id="104178"/>
    <lineage>
        <taxon>Eukaryota</taxon>
        <taxon>Metazoa</taxon>
        <taxon>Cnidaria</taxon>
        <taxon>Anthozoa</taxon>
        <taxon>Hexacorallia</taxon>
        <taxon>Scleractinia</taxon>
        <taxon>Fungiina</taxon>
        <taxon>Poritidae</taxon>
        <taxon>Porites</taxon>
    </lineage>
</organism>